<dbReference type="AlphaFoldDB" id="A0A172Q870"/>
<name>A0A172Q870_9STRE</name>
<dbReference type="InterPro" id="IPR010330">
    <property type="entry name" value="CoiA_nuc"/>
</dbReference>
<feature type="domain" description="Competence protein CoiA-like N-terminal" evidence="2">
    <location>
        <begin position="21"/>
        <end position="56"/>
    </location>
</feature>
<dbReference type="RefSeq" id="WP_067063105.1">
    <property type="nucleotide sequence ID" value="NZ_CP014699.1"/>
</dbReference>
<protein>
    <submittedName>
        <fullName evidence="3">Competence protein CoiA</fullName>
    </submittedName>
</protein>
<dbReference type="PIRSF" id="PIRSF007487">
    <property type="entry name" value="Competence-induced_CoiA_bac"/>
    <property type="match status" value="1"/>
</dbReference>
<dbReference type="OrthoDB" id="3784230at2"/>
<feature type="domain" description="Competence protein CoiA nuclease-like" evidence="1">
    <location>
        <begin position="61"/>
        <end position="174"/>
    </location>
</feature>
<evidence type="ECO:0000313" key="3">
    <source>
        <dbReference type="EMBL" id="AND79679.1"/>
    </source>
</evidence>
<sequence length="317" mass="37610">MLVALDDKGKTVNLLRDSPTKDKAFFCPACRAPLQLRSGQIIRPYFAHISREICRFYHENESAEHLSLKAELYRSLSRTEKVSVEQFLPDSGLIADLMVNHRLALEVQCSPLPSKRLKERTQTYLGAGYQVLWLSGQRLWLGQSITELQKHFLCFSQNMGFHYWELDRKRQELRLKYLIYEDLHGKLHYLTKTCPFTGHLLDFLRLPFKAQPLVSYKVKMDSQLLFYIQKQLYYGHSRWRKRQEKAYLQGSNLLVKDLNDFYPQVRPFAGSQRFCQIHQDLSDFRQAFFAYYRKQGAKKEQRLFPPAYYQKSKSWLN</sequence>
<dbReference type="Proteomes" id="UP000077317">
    <property type="component" value="Chromosome"/>
</dbReference>
<keyword evidence="4" id="KW-1185">Reference proteome</keyword>
<accession>A0A172Q870</accession>
<reference evidence="3 4" key="1">
    <citation type="journal article" date="2016" name="Int. J. Syst. Evol. Microbiol.">
        <title>Streptococcuspantholopis sp. nov., isolated from faeces of the Tibetan antelope (Pantholops hodgsonii).</title>
        <authorList>
            <person name="Bai X."/>
            <person name="Xiong Y."/>
            <person name="Lu S."/>
            <person name="Jin D."/>
            <person name="Lai X."/>
            <person name="Yang J."/>
            <person name="Niu L."/>
            <person name="Hu S."/>
            <person name="Meng X."/>
            <person name="Pu J."/>
            <person name="Ye C."/>
            <person name="Xu J."/>
        </authorList>
    </citation>
    <scope>NUCLEOTIDE SEQUENCE [LARGE SCALE GENOMIC DNA]</scope>
    <source>
        <strain evidence="3 4">TA 26</strain>
    </source>
</reference>
<reference evidence="4" key="2">
    <citation type="submission" date="2016-03" db="EMBL/GenBank/DDBJ databases">
        <title>Streptococcus antelopensis sp. nov., isolated from the feces of the Tibetan antelope (Pantholops hodgsonii) in Hoh Xil National Nature Reserve, Qinghai, China.</title>
        <authorList>
            <person name="Bai X."/>
        </authorList>
    </citation>
    <scope>NUCLEOTIDE SEQUENCE [LARGE SCALE GENOMIC DNA]</scope>
    <source>
        <strain evidence="4">TA 26</strain>
    </source>
</reference>
<dbReference type="InterPro" id="IPR057253">
    <property type="entry name" value="CoiA-like_N"/>
</dbReference>
<dbReference type="InterPro" id="IPR021176">
    <property type="entry name" value="Competence-induced_CoiA"/>
</dbReference>
<proteinExistence type="predicted"/>
<evidence type="ECO:0000259" key="1">
    <source>
        <dbReference type="Pfam" id="PF06054"/>
    </source>
</evidence>
<organism evidence="3 4">
    <name type="scientific">Streptococcus pantholopis</name>
    <dbReference type="NCBI Taxonomy" id="1811193"/>
    <lineage>
        <taxon>Bacteria</taxon>
        <taxon>Bacillati</taxon>
        <taxon>Bacillota</taxon>
        <taxon>Bacilli</taxon>
        <taxon>Lactobacillales</taxon>
        <taxon>Streptococcaceae</taxon>
        <taxon>Streptococcus</taxon>
    </lineage>
</organism>
<dbReference type="Pfam" id="PF25164">
    <property type="entry name" value="CoiA_N"/>
    <property type="match status" value="1"/>
</dbReference>
<dbReference type="EMBL" id="CP014699">
    <property type="protein sequence ID" value="AND79679.1"/>
    <property type="molecule type" value="Genomic_DNA"/>
</dbReference>
<gene>
    <name evidence="3" type="ORF">A0O21_06400</name>
</gene>
<evidence type="ECO:0000259" key="2">
    <source>
        <dbReference type="Pfam" id="PF25164"/>
    </source>
</evidence>
<evidence type="ECO:0000313" key="4">
    <source>
        <dbReference type="Proteomes" id="UP000077317"/>
    </source>
</evidence>
<dbReference type="Pfam" id="PF06054">
    <property type="entry name" value="CoiA_nuc"/>
    <property type="match status" value="1"/>
</dbReference>
<dbReference type="STRING" id="1811193.A0O21_06400"/>
<dbReference type="KEGG" id="spat:A0O21_06400"/>